<feature type="region of interest" description="Disordered" evidence="5">
    <location>
        <begin position="994"/>
        <end position="1024"/>
    </location>
</feature>
<feature type="region of interest" description="Disordered" evidence="5">
    <location>
        <begin position="575"/>
        <end position="599"/>
    </location>
</feature>
<feature type="compositionally biased region" description="Basic and acidic residues" evidence="5">
    <location>
        <begin position="191"/>
        <end position="217"/>
    </location>
</feature>
<feature type="compositionally biased region" description="Basic and acidic residues" evidence="5">
    <location>
        <begin position="575"/>
        <end position="595"/>
    </location>
</feature>
<dbReference type="InterPro" id="IPR012943">
    <property type="entry name" value="Cnn_1N"/>
</dbReference>
<dbReference type="EMBL" id="MCGR01000090">
    <property type="protein sequence ID" value="ORY55530.1"/>
    <property type="molecule type" value="Genomic_DNA"/>
</dbReference>
<accession>A0A1Y2D8D8</accession>
<evidence type="ECO:0000313" key="9">
    <source>
        <dbReference type="Proteomes" id="UP000193467"/>
    </source>
</evidence>
<gene>
    <name evidence="8" type="ORF">BCR35DRAFT_335584</name>
</gene>
<evidence type="ECO:0000256" key="1">
    <source>
        <dbReference type="ARBA" id="ARBA00004496"/>
    </source>
</evidence>
<proteinExistence type="predicted"/>
<feature type="region of interest" description="Disordered" evidence="5">
    <location>
        <begin position="109"/>
        <end position="131"/>
    </location>
</feature>
<comment type="subcellular location">
    <subcellularLocation>
        <location evidence="1">Cytoplasm</location>
    </subcellularLocation>
</comment>
<organism evidence="8 9">
    <name type="scientific">Leucosporidium creatinivorum</name>
    <dbReference type="NCBI Taxonomy" id="106004"/>
    <lineage>
        <taxon>Eukaryota</taxon>
        <taxon>Fungi</taxon>
        <taxon>Dikarya</taxon>
        <taxon>Basidiomycota</taxon>
        <taxon>Pucciniomycotina</taxon>
        <taxon>Microbotryomycetes</taxon>
        <taxon>Leucosporidiales</taxon>
        <taxon>Leucosporidium</taxon>
    </lineage>
</organism>
<dbReference type="PANTHER" id="PTHR32083">
    <property type="entry name" value="CILIA AND FLAGELLA-ASSOCIATED PROTEIN 58-RELATED"/>
    <property type="match status" value="1"/>
</dbReference>
<dbReference type="InParanoid" id="A0A1Y2D8D8"/>
<name>A0A1Y2D8D8_9BASI</name>
<dbReference type="STRING" id="106004.A0A1Y2D8D8"/>
<dbReference type="PANTHER" id="PTHR32083:SF48">
    <property type="entry name" value="TRANS-GOLGI NETWORK-LOCALIZED SYP41-INTERACTING PROTEIN 1"/>
    <property type="match status" value="1"/>
</dbReference>
<dbReference type="FunCoup" id="A0A1Y2D8D8">
    <property type="interactions" value="12"/>
</dbReference>
<dbReference type="Pfam" id="PF07989">
    <property type="entry name" value="Cnn_1N"/>
    <property type="match status" value="1"/>
</dbReference>
<dbReference type="InterPro" id="IPR024545">
    <property type="entry name" value="Mto1-like_Mto2p-bd"/>
</dbReference>
<feature type="compositionally biased region" description="Basic and acidic residues" evidence="5">
    <location>
        <begin position="244"/>
        <end position="263"/>
    </location>
</feature>
<evidence type="ECO:0000313" key="8">
    <source>
        <dbReference type="EMBL" id="ORY55530.1"/>
    </source>
</evidence>
<keyword evidence="3 4" id="KW-0175">Coiled coil</keyword>
<sequence length="1024" mass="117628">MDESRDSGRWSGAKGANGAGKKKGGVGQNMTLREQEKVIDEFKKENFDLKLKIHFYEQRLERLAPDQIDLALRENIQLKVEFQTLRTELKRYKKLLLEGNRAIENLTRERDSALRGGGGGGGAGGKRERELEKELIRRREQGERERDDREQLELRVKDQARELKELRDSIKRRRVDEWDGEDARAEISRLRSELDAERDAREDALGEADDLRNELRSTQDMLDEAQDELARAREGDESSAFGDRSGRGGGKRDVERLERKIGDLEQDNTSLRSQITAQVTMLSARNDEKDALREEVETLKHDLFRMEEEVEQLQKNSDRSQRRGSEGSEKTREELEEELDEHRDRASRHALQLEELESQLAEKEREIEELLAEVDQRDADHQAALEENDEKWKGTVEDAQDREAEAREILEEKEADVEELANKIETLMAELGKKEAEMIADAEEVDLLTEDLKKLGALVSTLETEADDKDDRIKNLETDLDAVDKELEDKQALHEQVVVSLKEKLSTTKSRLGEINIQHESSLTENKFLREKVEELALRTAELEEKSRADLEAKRRLEDEAVEIMRALRKEEEERDLDRQEWNRQRRDEEHKWQRSLDTATKDAAQAQAEVAHIKSLLTVRESDLQSLQDALNGLEASSRRQGEESTNDRFALELELDRTKRDFSRCQEDLKKLASDLEEKIKALREKEMELATLHSENKDLATQLAAQTQTRLSLTDKYDSTSKSLRDTQDELSAARDRLRVVEDQLNTDHRALSRTENQYRDQLTERNTLLLTIYQYMDKMVASAPRKPGHPEPKPFANFSVFHDSLISRLKGVNQIQLTFDRRTKEIESKFGDQFAALKRQQDSRLKQLDRFEASIKAATETQRQWRQRVNTKQSEVDSAKALNNDLQNQIASLRATSSADPSTAAKLSVLTTRASTAERRLAATQAQLASAEEKLGDARKKVGIAEGKWEARLRELEARLRAAEEKVKRERQGAKERVAELGDTIRTLEGQVSGARRRDQQLGEVLTETERNRAAAGSRP</sequence>
<feature type="region of interest" description="Disordered" evidence="5">
    <location>
        <begin position="307"/>
        <end position="349"/>
    </location>
</feature>
<evidence type="ECO:0000259" key="6">
    <source>
        <dbReference type="Pfam" id="PF07989"/>
    </source>
</evidence>
<protein>
    <recommendedName>
        <fullName evidence="10">Centrosomin N-terminal motif 1 domain-containing protein</fullName>
    </recommendedName>
</protein>
<dbReference type="GO" id="GO:0005737">
    <property type="term" value="C:cytoplasm"/>
    <property type="evidence" value="ECO:0007669"/>
    <property type="project" value="UniProtKB-SubCell"/>
</dbReference>
<feature type="region of interest" description="Disordered" evidence="5">
    <location>
        <begin position="191"/>
        <end position="269"/>
    </location>
</feature>
<evidence type="ECO:0000256" key="2">
    <source>
        <dbReference type="ARBA" id="ARBA00022490"/>
    </source>
</evidence>
<dbReference type="AlphaFoldDB" id="A0A1Y2D8D8"/>
<feature type="coiled-coil region" evidence="4">
    <location>
        <begin position="32"/>
        <end position="109"/>
    </location>
</feature>
<evidence type="ECO:0008006" key="10">
    <source>
        <dbReference type="Google" id="ProtNLM"/>
    </source>
</evidence>
<dbReference type="Gene3D" id="1.10.287.1490">
    <property type="match status" value="2"/>
</dbReference>
<dbReference type="OrthoDB" id="10255000at2759"/>
<reference evidence="8 9" key="1">
    <citation type="submission" date="2016-07" db="EMBL/GenBank/DDBJ databases">
        <title>Pervasive Adenine N6-methylation of Active Genes in Fungi.</title>
        <authorList>
            <consortium name="DOE Joint Genome Institute"/>
            <person name="Mondo S.J."/>
            <person name="Dannebaum R.O."/>
            <person name="Kuo R.C."/>
            <person name="Labutti K."/>
            <person name="Haridas S."/>
            <person name="Kuo A."/>
            <person name="Salamov A."/>
            <person name="Ahrendt S.R."/>
            <person name="Lipzen A."/>
            <person name="Sullivan W."/>
            <person name="Andreopoulos W.B."/>
            <person name="Clum A."/>
            <person name="Lindquist E."/>
            <person name="Daum C."/>
            <person name="Ramamoorthy G.K."/>
            <person name="Gryganskyi A."/>
            <person name="Culley D."/>
            <person name="Magnuson J.K."/>
            <person name="James T.Y."/>
            <person name="O'Malley M.A."/>
            <person name="Stajich J.E."/>
            <person name="Spatafora J.W."/>
            <person name="Visel A."/>
            <person name="Grigoriev I.V."/>
        </authorList>
    </citation>
    <scope>NUCLEOTIDE SEQUENCE [LARGE SCALE GENOMIC DNA]</scope>
    <source>
        <strain evidence="8 9">62-1032</strain>
    </source>
</reference>
<feature type="compositionally biased region" description="Gly residues" evidence="5">
    <location>
        <begin position="115"/>
        <end position="124"/>
    </location>
</feature>
<keyword evidence="2" id="KW-0963">Cytoplasm</keyword>
<dbReference type="GO" id="GO:0005815">
    <property type="term" value="C:microtubule organizing center"/>
    <property type="evidence" value="ECO:0007669"/>
    <property type="project" value="InterPro"/>
</dbReference>
<dbReference type="Proteomes" id="UP000193467">
    <property type="component" value="Unassembled WGS sequence"/>
</dbReference>
<feature type="compositionally biased region" description="Basic and acidic residues" evidence="5">
    <location>
        <begin position="316"/>
        <end position="333"/>
    </location>
</feature>
<evidence type="ECO:0000256" key="4">
    <source>
        <dbReference type="SAM" id="Coils"/>
    </source>
</evidence>
<feature type="region of interest" description="Disordered" evidence="5">
    <location>
        <begin position="1"/>
        <end position="29"/>
    </location>
</feature>
<feature type="domain" description="Mto1-like Mto2p-binding" evidence="7">
    <location>
        <begin position="952"/>
        <end position="997"/>
    </location>
</feature>
<feature type="coiled-coil region" evidence="4">
    <location>
        <begin position="657"/>
        <end position="747"/>
    </location>
</feature>
<evidence type="ECO:0000259" key="7">
    <source>
        <dbReference type="Pfam" id="PF12808"/>
    </source>
</evidence>
<feature type="domain" description="Centrosomin N-terminal motif 1" evidence="6">
    <location>
        <begin position="31"/>
        <end position="104"/>
    </location>
</feature>
<keyword evidence="9" id="KW-1185">Reference proteome</keyword>
<comment type="caution">
    <text evidence="8">The sequence shown here is derived from an EMBL/GenBank/DDBJ whole genome shotgun (WGS) entry which is preliminary data.</text>
</comment>
<dbReference type="Pfam" id="PF12808">
    <property type="entry name" value="Mto2_bdg"/>
    <property type="match status" value="1"/>
</dbReference>
<evidence type="ECO:0000256" key="3">
    <source>
        <dbReference type="ARBA" id="ARBA00023054"/>
    </source>
</evidence>
<evidence type="ECO:0000256" key="5">
    <source>
        <dbReference type="SAM" id="MobiDB-lite"/>
    </source>
</evidence>